<organism evidence="2 3">
    <name type="scientific">Subtercola frigoramans</name>
    <dbReference type="NCBI Taxonomy" id="120298"/>
    <lineage>
        <taxon>Bacteria</taxon>
        <taxon>Bacillati</taxon>
        <taxon>Actinomycetota</taxon>
        <taxon>Actinomycetes</taxon>
        <taxon>Micrococcales</taxon>
        <taxon>Microbacteriaceae</taxon>
        <taxon>Subtercola</taxon>
    </lineage>
</organism>
<keyword evidence="3" id="KW-1185">Reference proteome</keyword>
<dbReference type="InterPro" id="IPR053863">
    <property type="entry name" value="Glyoxy/Ble-like_N"/>
</dbReference>
<gene>
    <name evidence="2" type="ORF">JOE66_001273</name>
</gene>
<evidence type="ECO:0000313" key="2">
    <source>
        <dbReference type="EMBL" id="MBM7471639.1"/>
    </source>
</evidence>
<reference evidence="2 3" key="1">
    <citation type="submission" date="2021-01" db="EMBL/GenBank/DDBJ databases">
        <title>Sequencing the genomes of 1000 actinobacteria strains.</title>
        <authorList>
            <person name="Klenk H.-P."/>
        </authorList>
    </citation>
    <scope>NUCLEOTIDE SEQUENCE [LARGE SCALE GENOMIC DNA]</scope>
    <source>
        <strain evidence="2 3">DSM 13057</strain>
    </source>
</reference>
<evidence type="ECO:0000313" key="3">
    <source>
        <dbReference type="Proteomes" id="UP000776164"/>
    </source>
</evidence>
<dbReference type="PROSITE" id="PS51819">
    <property type="entry name" value="VOC"/>
    <property type="match status" value="1"/>
</dbReference>
<accession>A0ABS2L3P4</accession>
<sequence>MLGQLSIYTVLPVHDLERARKFYRDILGLEPTMEKPGMLSYSGPSGYLFQLYETPSAGTATSTQMGLSSSQLDQDMAELRSRGVAFEEYDFPGLKTEDGVALVGTERAAWFKDSEGNTICLSQTVTAPHLVGQS</sequence>
<name>A0ABS2L3P4_9MICO</name>
<dbReference type="Pfam" id="PF22677">
    <property type="entry name" value="Ble-like_N"/>
    <property type="match status" value="1"/>
</dbReference>
<dbReference type="Proteomes" id="UP000776164">
    <property type="component" value="Unassembled WGS sequence"/>
</dbReference>
<dbReference type="Gene3D" id="3.10.180.10">
    <property type="entry name" value="2,3-Dihydroxybiphenyl 1,2-Dioxygenase, domain 1"/>
    <property type="match status" value="1"/>
</dbReference>
<dbReference type="InterPro" id="IPR029068">
    <property type="entry name" value="Glyas_Bleomycin-R_OHBP_Dase"/>
</dbReference>
<dbReference type="EMBL" id="JAFBBU010000001">
    <property type="protein sequence ID" value="MBM7471639.1"/>
    <property type="molecule type" value="Genomic_DNA"/>
</dbReference>
<feature type="domain" description="VOC" evidence="1">
    <location>
        <begin position="4"/>
        <end position="124"/>
    </location>
</feature>
<comment type="caution">
    <text evidence="2">The sequence shown here is derived from an EMBL/GenBank/DDBJ whole genome shotgun (WGS) entry which is preliminary data.</text>
</comment>
<dbReference type="InterPro" id="IPR037523">
    <property type="entry name" value="VOC_core"/>
</dbReference>
<proteinExistence type="predicted"/>
<evidence type="ECO:0000259" key="1">
    <source>
        <dbReference type="PROSITE" id="PS51819"/>
    </source>
</evidence>
<protein>
    <submittedName>
        <fullName evidence="2">Catechol 2,3-dioxygenase-like lactoylglutathione lyase family enzyme</fullName>
    </submittedName>
</protein>
<dbReference type="SUPFAM" id="SSF54593">
    <property type="entry name" value="Glyoxalase/Bleomycin resistance protein/Dihydroxybiphenyl dioxygenase"/>
    <property type="match status" value="1"/>
</dbReference>
<dbReference type="RefSeq" id="WP_205107778.1">
    <property type="nucleotide sequence ID" value="NZ_BAAAHT010000013.1"/>
</dbReference>